<accession>A0A1I0ZC18</accession>
<reference evidence="1 2" key="1">
    <citation type="submission" date="2016-10" db="EMBL/GenBank/DDBJ databases">
        <authorList>
            <person name="de Groot N.N."/>
        </authorList>
    </citation>
    <scope>NUCLEOTIDE SEQUENCE [LARGE SCALE GENOMIC DNA]</scope>
    <source>
        <strain evidence="1 2">CGMCC 4.6945</strain>
    </source>
</reference>
<dbReference type="Proteomes" id="UP000199012">
    <property type="component" value="Unassembled WGS sequence"/>
</dbReference>
<keyword evidence="2" id="KW-1185">Reference proteome</keyword>
<gene>
    <name evidence="1" type="ORF">SAMN05421867_11032</name>
</gene>
<proteinExistence type="predicted"/>
<evidence type="ECO:0000313" key="2">
    <source>
        <dbReference type="Proteomes" id="UP000199012"/>
    </source>
</evidence>
<name>A0A1I0ZC18_9CELL</name>
<dbReference type="RefSeq" id="WP_090033303.1">
    <property type="nucleotide sequence ID" value="NZ_BONM01000011.1"/>
</dbReference>
<protein>
    <submittedName>
        <fullName evidence="1">Uncharacterized protein</fullName>
    </submittedName>
</protein>
<sequence length="136" mass="14702">MGFLEKVLWVGGAAVVGAAVRGSRKAAREHQRRVGSPLSFDDGITEQEFAHIAETAARGLPRLESVHIDGMTCAVRVRSNSGLSTWTARVDFNDYGHLTGAYWLKTENADSIIPEHLAEVIQAEIRGRLASSRSGG</sequence>
<evidence type="ECO:0000313" key="1">
    <source>
        <dbReference type="EMBL" id="SFB21773.1"/>
    </source>
</evidence>
<organism evidence="1 2">
    <name type="scientific">Cellulomonas marina</name>
    <dbReference type="NCBI Taxonomy" id="988821"/>
    <lineage>
        <taxon>Bacteria</taxon>
        <taxon>Bacillati</taxon>
        <taxon>Actinomycetota</taxon>
        <taxon>Actinomycetes</taxon>
        <taxon>Micrococcales</taxon>
        <taxon>Cellulomonadaceae</taxon>
        <taxon>Cellulomonas</taxon>
    </lineage>
</organism>
<dbReference type="OrthoDB" id="3035272at2"/>
<dbReference type="EMBL" id="FOKA01000010">
    <property type="protein sequence ID" value="SFB21773.1"/>
    <property type="molecule type" value="Genomic_DNA"/>
</dbReference>
<dbReference type="AlphaFoldDB" id="A0A1I0ZC18"/>